<organism evidence="4 5">
    <name type="scientific">Chrysophaeum taylorii</name>
    <dbReference type="NCBI Taxonomy" id="2483200"/>
    <lineage>
        <taxon>Eukaryota</taxon>
        <taxon>Sar</taxon>
        <taxon>Stramenopiles</taxon>
        <taxon>Ochrophyta</taxon>
        <taxon>Pelagophyceae</taxon>
        <taxon>Pelagomonadales</taxon>
        <taxon>Pelagomonadaceae</taxon>
        <taxon>Chrysophaeum</taxon>
    </lineage>
</organism>
<comment type="caution">
    <text evidence="4">The sequence shown here is derived from an EMBL/GenBank/DDBJ whole genome shotgun (WGS) entry which is preliminary data.</text>
</comment>
<evidence type="ECO:0000313" key="5">
    <source>
        <dbReference type="Proteomes" id="UP001230188"/>
    </source>
</evidence>
<dbReference type="SMART" id="SM00271">
    <property type="entry name" value="DnaJ"/>
    <property type="match status" value="1"/>
</dbReference>
<evidence type="ECO:0000256" key="1">
    <source>
        <dbReference type="ARBA" id="ARBA00023186"/>
    </source>
</evidence>
<evidence type="ECO:0000259" key="3">
    <source>
        <dbReference type="PROSITE" id="PS50076"/>
    </source>
</evidence>
<dbReference type="GO" id="GO:0042026">
    <property type="term" value="P:protein refolding"/>
    <property type="evidence" value="ECO:0007669"/>
    <property type="project" value="TreeGrafter"/>
</dbReference>
<dbReference type="EMBL" id="JAQMWT010000366">
    <property type="protein sequence ID" value="KAJ8602789.1"/>
    <property type="molecule type" value="Genomic_DNA"/>
</dbReference>
<feature type="chain" id="PRO_5041897246" description="J domain-containing protein" evidence="2">
    <location>
        <begin position="20"/>
        <end position="339"/>
    </location>
</feature>
<dbReference type="SUPFAM" id="SSF46565">
    <property type="entry name" value="Chaperone J-domain"/>
    <property type="match status" value="1"/>
</dbReference>
<dbReference type="GO" id="GO:0005737">
    <property type="term" value="C:cytoplasm"/>
    <property type="evidence" value="ECO:0007669"/>
    <property type="project" value="TreeGrafter"/>
</dbReference>
<dbReference type="PRINTS" id="PR00625">
    <property type="entry name" value="JDOMAIN"/>
</dbReference>
<accession>A0AAD7UEG4</accession>
<dbReference type="Gene3D" id="2.60.260.20">
    <property type="entry name" value="Urease metallochaperone UreE, N-terminal domain"/>
    <property type="match status" value="1"/>
</dbReference>
<dbReference type="Pfam" id="PF01556">
    <property type="entry name" value="DnaJ_C"/>
    <property type="match status" value="1"/>
</dbReference>
<keyword evidence="5" id="KW-1185">Reference proteome</keyword>
<gene>
    <name evidence="4" type="ORF">CTAYLR_002595</name>
</gene>
<dbReference type="SUPFAM" id="SSF49493">
    <property type="entry name" value="HSP40/DnaJ peptide-binding domain"/>
    <property type="match status" value="1"/>
</dbReference>
<dbReference type="Proteomes" id="UP001230188">
    <property type="component" value="Unassembled WGS sequence"/>
</dbReference>
<keyword evidence="1" id="KW-0143">Chaperone</keyword>
<dbReference type="InterPro" id="IPR002939">
    <property type="entry name" value="DnaJ_C"/>
</dbReference>
<evidence type="ECO:0000313" key="4">
    <source>
        <dbReference type="EMBL" id="KAJ8602789.1"/>
    </source>
</evidence>
<keyword evidence="2" id="KW-0732">Signal</keyword>
<dbReference type="InterPro" id="IPR001623">
    <property type="entry name" value="DnaJ_domain"/>
</dbReference>
<dbReference type="Gene3D" id="1.10.287.110">
    <property type="entry name" value="DnaJ domain"/>
    <property type="match status" value="1"/>
</dbReference>
<protein>
    <recommendedName>
        <fullName evidence="3">J domain-containing protein</fullName>
    </recommendedName>
</protein>
<dbReference type="AlphaFoldDB" id="A0AAD7UEG4"/>
<dbReference type="InterPro" id="IPR036869">
    <property type="entry name" value="J_dom_sf"/>
</dbReference>
<feature type="signal peptide" evidence="2">
    <location>
        <begin position="1"/>
        <end position="19"/>
    </location>
</feature>
<dbReference type="GO" id="GO:0051082">
    <property type="term" value="F:unfolded protein binding"/>
    <property type="evidence" value="ECO:0007669"/>
    <property type="project" value="InterPro"/>
</dbReference>
<reference evidence="4" key="1">
    <citation type="submission" date="2023-01" db="EMBL/GenBank/DDBJ databases">
        <title>Metagenome sequencing of chrysophaentin producing Chrysophaeum taylorii.</title>
        <authorList>
            <person name="Davison J."/>
            <person name="Bewley C."/>
        </authorList>
    </citation>
    <scope>NUCLEOTIDE SEQUENCE</scope>
    <source>
        <strain evidence="4">NIES-1699</strain>
    </source>
</reference>
<feature type="domain" description="J" evidence="3">
    <location>
        <begin position="21"/>
        <end position="77"/>
    </location>
</feature>
<dbReference type="InterPro" id="IPR008971">
    <property type="entry name" value="HSP40/DnaJ_pept-bd"/>
</dbReference>
<dbReference type="Pfam" id="PF00226">
    <property type="entry name" value="DnaJ"/>
    <property type="match status" value="1"/>
</dbReference>
<sequence length="339" mass="37643">MHKLCYVRAVVVSVVVAGATDPYAILGVSPRASLEEMKKAYRRKALQWHPDKNDSIEAERKFKELNAAWEAVQKEPETPVVRVPLRVSLEDLIRGGNFSVPLVIPISSYSRVVFVVPAHFGPGAREGDVVSRRTTRELGEIVVYLVLKPHGRFDKRGDSLHATKWLPAWTPLLRKSGIVRRVRIRGVETKRPWPLPAGKAAVALKLPARLRDGLRLTVKGRGLPRRGDGAGRGDLVVTIKLRSKRSSLALLVLRASPLLCALVAGRNAGATVAAAKRITESSHKAAPFLARSFWRAILALFFAQDLRDFATLPTLALASSHRREKRPNNIFRPVTRLFR</sequence>
<name>A0AAD7UEG4_9STRA</name>
<evidence type="ECO:0000256" key="2">
    <source>
        <dbReference type="SAM" id="SignalP"/>
    </source>
</evidence>
<proteinExistence type="predicted"/>
<dbReference type="CDD" id="cd06257">
    <property type="entry name" value="DnaJ"/>
    <property type="match status" value="1"/>
</dbReference>
<dbReference type="PANTHER" id="PTHR43096">
    <property type="entry name" value="DNAJ HOMOLOG 1, MITOCHONDRIAL-RELATED"/>
    <property type="match status" value="1"/>
</dbReference>
<dbReference type="PROSITE" id="PS50076">
    <property type="entry name" value="DNAJ_2"/>
    <property type="match status" value="1"/>
</dbReference>
<dbReference type="PANTHER" id="PTHR43096:SF48">
    <property type="entry name" value="CHAPERONE PROTEIN DNAJ"/>
    <property type="match status" value="1"/>
</dbReference>